<dbReference type="Proteomes" id="UP000075321">
    <property type="component" value="Unassembled WGS sequence"/>
</dbReference>
<dbReference type="PATRIC" id="fig|1008153.3.peg.3486"/>
<dbReference type="RefSeq" id="WP_066384785.1">
    <property type="nucleotide sequence ID" value="NZ_LTAZ01000013.1"/>
</dbReference>
<evidence type="ECO:0008006" key="3">
    <source>
        <dbReference type="Google" id="ProtNLM"/>
    </source>
</evidence>
<dbReference type="InterPro" id="IPR023129">
    <property type="entry name" value="MTH889-like_dom_sf"/>
</dbReference>
<proteinExistence type="predicted"/>
<dbReference type="AlphaFoldDB" id="A0A151A9F1"/>
<reference evidence="1 2" key="1">
    <citation type="submission" date="2016-02" db="EMBL/GenBank/DDBJ databases">
        <title>Genome sequence of Halalkalicoccus paucihalophilus DSM 24557.</title>
        <authorList>
            <person name="Poehlein A."/>
            <person name="Daniel R."/>
        </authorList>
    </citation>
    <scope>NUCLEOTIDE SEQUENCE [LARGE SCALE GENOMIC DNA]</scope>
    <source>
        <strain evidence="1 2">DSM 24557</strain>
    </source>
</reference>
<gene>
    <name evidence="1" type="ORF">HAPAU_33190</name>
</gene>
<sequence>MAQIRRLVVDVLKPHEPPVLAFTQQVGDAESIAGINATLLELDKEVQNVKLTIEGEAIDYDAIEALIEDAGGTIHSVDQVVCGEYIVENAPTPQD</sequence>
<protein>
    <recommendedName>
        <fullName evidence="3">DUF211 domain-containing protein</fullName>
    </recommendedName>
</protein>
<evidence type="ECO:0000313" key="2">
    <source>
        <dbReference type="Proteomes" id="UP000075321"/>
    </source>
</evidence>
<dbReference type="EMBL" id="LTAZ01000013">
    <property type="protein sequence ID" value="KYH24336.1"/>
    <property type="molecule type" value="Genomic_DNA"/>
</dbReference>
<dbReference type="SUPFAM" id="SSF160363">
    <property type="entry name" value="MTH889-like"/>
    <property type="match status" value="1"/>
</dbReference>
<dbReference type="Gene3D" id="3.30.70.1340">
    <property type="entry name" value="MTH889-like domain"/>
    <property type="match status" value="1"/>
</dbReference>
<dbReference type="PANTHER" id="PTHR42240">
    <property type="entry name" value="DUF211 DOMAIN-CONTAINING PROTEIN"/>
    <property type="match status" value="1"/>
</dbReference>
<accession>A0A151A9F1</accession>
<name>A0A151A9F1_9EURY</name>
<organism evidence="1 2">
    <name type="scientific">Halalkalicoccus paucihalophilus</name>
    <dbReference type="NCBI Taxonomy" id="1008153"/>
    <lineage>
        <taxon>Archaea</taxon>
        <taxon>Methanobacteriati</taxon>
        <taxon>Methanobacteriota</taxon>
        <taxon>Stenosarchaea group</taxon>
        <taxon>Halobacteria</taxon>
        <taxon>Halobacteriales</taxon>
        <taxon>Halococcaceae</taxon>
        <taxon>Halalkalicoccus</taxon>
    </lineage>
</organism>
<dbReference type="Pfam" id="PF02680">
    <property type="entry name" value="DUF211"/>
    <property type="match status" value="1"/>
</dbReference>
<evidence type="ECO:0000313" key="1">
    <source>
        <dbReference type="EMBL" id="KYH24336.1"/>
    </source>
</evidence>
<dbReference type="OrthoDB" id="201945at2157"/>
<keyword evidence="2" id="KW-1185">Reference proteome</keyword>
<comment type="caution">
    <text evidence="1">The sequence shown here is derived from an EMBL/GenBank/DDBJ whole genome shotgun (WGS) entry which is preliminary data.</text>
</comment>
<dbReference type="PANTHER" id="PTHR42240:SF1">
    <property type="entry name" value="DUF211 DOMAIN-CONTAINING PROTEIN"/>
    <property type="match status" value="1"/>
</dbReference>
<dbReference type="InterPro" id="IPR003831">
    <property type="entry name" value="DUF211"/>
</dbReference>